<dbReference type="GO" id="GO:0000976">
    <property type="term" value="F:transcription cis-regulatory region binding"/>
    <property type="evidence" value="ECO:0007669"/>
    <property type="project" value="TreeGrafter"/>
</dbReference>
<dbReference type="AlphaFoldDB" id="A0A3D9YXP7"/>
<name>A0A3D9YXP7_9HYPH</name>
<dbReference type="PRINTS" id="PR00455">
    <property type="entry name" value="HTHTETR"/>
</dbReference>
<evidence type="ECO:0000313" key="5">
    <source>
        <dbReference type="Proteomes" id="UP000256900"/>
    </source>
</evidence>
<dbReference type="Proteomes" id="UP000256900">
    <property type="component" value="Unassembled WGS sequence"/>
</dbReference>
<feature type="DNA-binding region" description="H-T-H motif" evidence="2">
    <location>
        <begin position="32"/>
        <end position="51"/>
    </location>
</feature>
<reference evidence="4 5" key="1">
    <citation type="submission" date="2018-08" db="EMBL/GenBank/DDBJ databases">
        <title>Genomic Encyclopedia of Type Strains, Phase IV (KMG-IV): sequencing the most valuable type-strain genomes for metagenomic binning, comparative biology and taxonomic classification.</title>
        <authorList>
            <person name="Goeker M."/>
        </authorList>
    </citation>
    <scope>NUCLEOTIDE SEQUENCE [LARGE SCALE GENOMIC DNA]</scope>
    <source>
        <strain evidence="4 5">BW863</strain>
    </source>
</reference>
<evidence type="ECO:0000259" key="3">
    <source>
        <dbReference type="PROSITE" id="PS50977"/>
    </source>
</evidence>
<protein>
    <submittedName>
        <fullName evidence="4">TetR family transcriptional regulator</fullName>
    </submittedName>
</protein>
<evidence type="ECO:0000256" key="1">
    <source>
        <dbReference type="ARBA" id="ARBA00023125"/>
    </source>
</evidence>
<evidence type="ECO:0000256" key="2">
    <source>
        <dbReference type="PROSITE-ProRule" id="PRU00335"/>
    </source>
</evidence>
<evidence type="ECO:0000313" key="4">
    <source>
        <dbReference type="EMBL" id="REF87544.1"/>
    </source>
</evidence>
<dbReference type="GO" id="GO:0003700">
    <property type="term" value="F:DNA-binding transcription factor activity"/>
    <property type="evidence" value="ECO:0007669"/>
    <property type="project" value="TreeGrafter"/>
</dbReference>
<dbReference type="Gene3D" id="1.10.357.10">
    <property type="entry name" value="Tetracycline Repressor, domain 2"/>
    <property type="match status" value="1"/>
</dbReference>
<dbReference type="PANTHER" id="PTHR30055:SF223">
    <property type="entry name" value="HTH-TYPE TRANSCRIPTIONAL REGULATOR UIDR"/>
    <property type="match status" value="1"/>
</dbReference>
<dbReference type="InterPro" id="IPR023772">
    <property type="entry name" value="DNA-bd_HTH_TetR-type_CS"/>
</dbReference>
<sequence length="234" mass="25562">MQPPRLSRDNRRQQILESALPLFARYGFAGTTTRRIADTARISEALLFKHFPNKSAIYAEILAGICTADPGLARLRAEPPSTRTLVQIVRGMAHYFLQAADGSDAEGNQKLRLTLSSYLEDGEFAKVLSDKVEQVIAPIFIDSLEQAIAVGDALAGASSPRNLFWFTHHTICTLAATQLPSLPSLDYPPAAKLEREVCEYILRGVGLTDAAITAHGALDLSFEAFETSLLEFAK</sequence>
<comment type="caution">
    <text evidence="4">The sequence shown here is derived from an EMBL/GenBank/DDBJ whole genome shotgun (WGS) entry which is preliminary data.</text>
</comment>
<proteinExistence type="predicted"/>
<gene>
    <name evidence="4" type="ORF">DES32_1167</name>
</gene>
<dbReference type="PROSITE" id="PS50977">
    <property type="entry name" value="HTH_TETR_2"/>
    <property type="match status" value="1"/>
</dbReference>
<dbReference type="OrthoDB" id="9802802at2"/>
<dbReference type="InterPro" id="IPR001647">
    <property type="entry name" value="HTH_TetR"/>
</dbReference>
<dbReference type="InterPro" id="IPR009057">
    <property type="entry name" value="Homeodomain-like_sf"/>
</dbReference>
<keyword evidence="1 2" id="KW-0238">DNA-binding</keyword>
<dbReference type="InterPro" id="IPR050109">
    <property type="entry name" value="HTH-type_TetR-like_transc_reg"/>
</dbReference>
<dbReference type="EMBL" id="QUMO01000002">
    <property type="protein sequence ID" value="REF87544.1"/>
    <property type="molecule type" value="Genomic_DNA"/>
</dbReference>
<feature type="domain" description="HTH tetR-type" evidence="3">
    <location>
        <begin position="9"/>
        <end position="69"/>
    </location>
</feature>
<dbReference type="SUPFAM" id="SSF46689">
    <property type="entry name" value="Homeodomain-like"/>
    <property type="match status" value="1"/>
</dbReference>
<keyword evidence="5" id="KW-1185">Reference proteome</keyword>
<dbReference type="RefSeq" id="WP_115835733.1">
    <property type="nucleotide sequence ID" value="NZ_CP025086.1"/>
</dbReference>
<dbReference type="PANTHER" id="PTHR30055">
    <property type="entry name" value="HTH-TYPE TRANSCRIPTIONAL REGULATOR RUTR"/>
    <property type="match status" value="1"/>
</dbReference>
<accession>A0A3D9YXP7</accession>
<organism evidence="4 5">
    <name type="scientific">Methylovirgula ligni</name>
    <dbReference type="NCBI Taxonomy" id="569860"/>
    <lineage>
        <taxon>Bacteria</taxon>
        <taxon>Pseudomonadati</taxon>
        <taxon>Pseudomonadota</taxon>
        <taxon>Alphaproteobacteria</taxon>
        <taxon>Hyphomicrobiales</taxon>
        <taxon>Beijerinckiaceae</taxon>
        <taxon>Methylovirgula</taxon>
    </lineage>
</organism>
<dbReference type="Pfam" id="PF00440">
    <property type="entry name" value="TetR_N"/>
    <property type="match status" value="1"/>
</dbReference>
<dbReference type="PROSITE" id="PS01081">
    <property type="entry name" value="HTH_TETR_1"/>
    <property type="match status" value="1"/>
</dbReference>